<protein>
    <submittedName>
        <fullName evidence="2">Uncharacterized protein</fullName>
    </submittedName>
</protein>
<reference evidence="2 3" key="1">
    <citation type="submission" date="2018-08" db="EMBL/GenBank/DDBJ databases">
        <title>A genome reference for cultivated species of the human gut microbiota.</title>
        <authorList>
            <person name="Zou Y."/>
            <person name="Xue W."/>
            <person name="Luo G."/>
        </authorList>
    </citation>
    <scope>NUCLEOTIDE SEQUENCE [LARGE SCALE GENOMIC DNA]</scope>
    <source>
        <strain evidence="2 3">AF12-11</strain>
    </source>
</reference>
<accession>A0A395XH37</accession>
<organism evidence="2 3">
    <name type="scientific">Dorea formicigenerans</name>
    <dbReference type="NCBI Taxonomy" id="39486"/>
    <lineage>
        <taxon>Bacteria</taxon>
        <taxon>Bacillati</taxon>
        <taxon>Bacillota</taxon>
        <taxon>Clostridia</taxon>
        <taxon>Lachnospirales</taxon>
        <taxon>Lachnospiraceae</taxon>
        <taxon>Dorea</taxon>
    </lineage>
</organism>
<sequence>MKILAKIGKDSLLYYGLHFEVLGVIDKVVKLGVFQTVITIFVLWWVILVYNKSKKKIHV</sequence>
<keyword evidence="1" id="KW-1133">Transmembrane helix</keyword>
<keyword evidence="1" id="KW-0812">Transmembrane</keyword>
<dbReference type="EMBL" id="QSAJ01000062">
    <property type="protein sequence ID" value="RGW47762.1"/>
    <property type="molecule type" value="Genomic_DNA"/>
</dbReference>
<evidence type="ECO:0000313" key="2">
    <source>
        <dbReference type="EMBL" id="RGW47762.1"/>
    </source>
</evidence>
<dbReference type="Proteomes" id="UP000266376">
    <property type="component" value="Unassembled WGS sequence"/>
</dbReference>
<name>A0A395XH37_9FIRM</name>
<gene>
    <name evidence="2" type="ORF">DWV67_15280</name>
</gene>
<feature type="transmembrane region" description="Helical" evidence="1">
    <location>
        <begin position="31"/>
        <end position="50"/>
    </location>
</feature>
<dbReference type="AlphaFoldDB" id="A0A395XH37"/>
<evidence type="ECO:0000256" key="1">
    <source>
        <dbReference type="SAM" id="Phobius"/>
    </source>
</evidence>
<comment type="caution">
    <text evidence="2">The sequence shown here is derived from an EMBL/GenBank/DDBJ whole genome shotgun (WGS) entry which is preliminary data.</text>
</comment>
<proteinExistence type="predicted"/>
<keyword evidence="1" id="KW-0472">Membrane</keyword>
<evidence type="ECO:0000313" key="3">
    <source>
        <dbReference type="Proteomes" id="UP000266376"/>
    </source>
</evidence>